<feature type="transmembrane region" description="Helical" evidence="1">
    <location>
        <begin position="123"/>
        <end position="144"/>
    </location>
</feature>
<protein>
    <submittedName>
        <fullName evidence="3">Uncharacterized protein</fullName>
    </submittedName>
</protein>
<feature type="transmembrane region" description="Helical" evidence="1">
    <location>
        <begin position="99"/>
        <end position="116"/>
    </location>
</feature>
<feature type="transmembrane region" description="Helical" evidence="1">
    <location>
        <begin position="156"/>
        <end position="184"/>
    </location>
</feature>
<evidence type="ECO:0000313" key="4">
    <source>
        <dbReference type="Proteomes" id="UP000034841"/>
    </source>
</evidence>
<evidence type="ECO:0000256" key="2">
    <source>
        <dbReference type="SAM" id="SignalP"/>
    </source>
</evidence>
<keyword evidence="1" id="KW-0812">Transmembrane</keyword>
<keyword evidence="4" id="KW-1185">Reference proteome</keyword>
<accession>A0A0F8CTW7</accession>
<keyword evidence="2" id="KW-0732">Signal</keyword>
<evidence type="ECO:0000313" key="3">
    <source>
        <dbReference type="EMBL" id="KKF94157.1"/>
    </source>
</evidence>
<comment type="caution">
    <text evidence="3">The sequence shown here is derived from an EMBL/GenBank/DDBJ whole genome shotgun (WGS) entry which is preliminary data.</text>
</comment>
<sequence>MSISVTVLPMALLMDLPRLLLSAPPVVRCLLQQPASCPSSPPSLLRLVEAILHLPLTVVTICPALYLLLETPALLLRLAANPMLPLLLVPATLDFLLPFLPPLVVTLVFLPLPLVRTPVLLSLPLLVTLVPLLPPLLVTLLSFLPPPVVSSPSPKVLFLLVATLICPVLVLTVMAITATVLLLLPEPRLLPTPSLRLLLPPRASPPLLPVPPKYPLSLLLPVPVDVLSRSSLARFR</sequence>
<dbReference type="AlphaFoldDB" id="A0A0F8CTW7"/>
<feature type="transmembrane region" description="Helical" evidence="1">
    <location>
        <begin position="50"/>
        <end position="69"/>
    </location>
</feature>
<dbReference type="Proteomes" id="UP000034841">
    <property type="component" value="Unassembled WGS sequence"/>
</dbReference>
<gene>
    <name evidence="3" type="ORF">CFO_g3510</name>
</gene>
<name>A0A0F8CTW7_CERFI</name>
<feature type="chain" id="PRO_5002528159" evidence="2">
    <location>
        <begin position="23"/>
        <end position="236"/>
    </location>
</feature>
<proteinExistence type="predicted"/>
<evidence type="ECO:0000256" key="1">
    <source>
        <dbReference type="SAM" id="Phobius"/>
    </source>
</evidence>
<keyword evidence="1" id="KW-1133">Transmembrane helix</keyword>
<keyword evidence="1" id="KW-0472">Membrane</keyword>
<reference evidence="3 4" key="1">
    <citation type="submission" date="2015-04" db="EMBL/GenBank/DDBJ databases">
        <title>Genome sequence of Ceratocystis platani, a major pathogen of plane trees.</title>
        <authorList>
            <person name="Belbahri L."/>
        </authorList>
    </citation>
    <scope>NUCLEOTIDE SEQUENCE [LARGE SCALE GENOMIC DNA]</scope>
    <source>
        <strain evidence="3 4">CFO</strain>
    </source>
</reference>
<feature type="signal peptide" evidence="2">
    <location>
        <begin position="1"/>
        <end position="22"/>
    </location>
</feature>
<dbReference type="EMBL" id="LBBL01000177">
    <property type="protein sequence ID" value="KKF94157.1"/>
    <property type="molecule type" value="Genomic_DNA"/>
</dbReference>
<organism evidence="3 4">
    <name type="scientific">Ceratocystis fimbriata f. sp. platani</name>
    <dbReference type="NCBI Taxonomy" id="88771"/>
    <lineage>
        <taxon>Eukaryota</taxon>
        <taxon>Fungi</taxon>
        <taxon>Dikarya</taxon>
        <taxon>Ascomycota</taxon>
        <taxon>Pezizomycotina</taxon>
        <taxon>Sordariomycetes</taxon>
        <taxon>Hypocreomycetidae</taxon>
        <taxon>Microascales</taxon>
        <taxon>Ceratocystidaceae</taxon>
        <taxon>Ceratocystis</taxon>
    </lineage>
</organism>